<sequence length="379" mass="40988">MRELNMVSPGKFQWLDRPPPTLVSDTDAIVRPFIVGRCDGDQMPTSRTLLRALRFAQKARLLDPILREGFGPKPYTEPCAIGHECVAEVTAIGTGVTEAAVGDLVVVPYPVSCGQCDTCQRGLTSKCTTTRTDESGRQRTVSWYGHGPATGPYGGMASDLFRVPYANHMLTAVPDGLDPMRIAAASDNLSEAWRATVPHLRQRPGARVLVVGGLARAVGLYAAGIAVTHGSQVDYLDSDPERLLIAKSLGANAIKRPHLVTFPRPRPLYDVVVDASNLPAGIVHAIRATAPGGACVTPSYHFGLRTGLPMMYMTLNDINLYVGLNHPAHSLPEVLAWVNRHDFPAEKVTTHVASWDDAPSAYATRTTKLVLYRPPLNAE</sequence>
<evidence type="ECO:0000256" key="2">
    <source>
        <dbReference type="ARBA" id="ARBA00022723"/>
    </source>
</evidence>
<comment type="caution">
    <text evidence="5">The sequence shown here is derived from an EMBL/GenBank/DDBJ whole genome shotgun (WGS) entry which is preliminary data.</text>
</comment>
<dbReference type="RefSeq" id="WP_253663064.1">
    <property type="nucleotide sequence ID" value="NZ_BAAAJQ010000003.1"/>
</dbReference>
<proteinExistence type="predicted"/>
<dbReference type="InterPro" id="IPR036291">
    <property type="entry name" value="NAD(P)-bd_dom_sf"/>
</dbReference>
<dbReference type="Gene3D" id="3.90.180.10">
    <property type="entry name" value="Medium-chain alcohol dehydrogenases, catalytic domain"/>
    <property type="match status" value="1"/>
</dbReference>
<evidence type="ECO:0000256" key="3">
    <source>
        <dbReference type="ARBA" id="ARBA00022833"/>
    </source>
</evidence>
<dbReference type="EMBL" id="JAMTCJ010000004">
    <property type="protein sequence ID" value="MCP2178107.1"/>
    <property type="molecule type" value="Genomic_DNA"/>
</dbReference>
<protein>
    <submittedName>
        <fullName evidence="5">Alcohol dehydrogenase</fullName>
    </submittedName>
</protein>
<comment type="cofactor">
    <cofactor evidence="1">
        <name>Zn(2+)</name>
        <dbReference type="ChEBI" id="CHEBI:29105"/>
    </cofactor>
</comment>
<keyword evidence="2" id="KW-0479">Metal-binding</keyword>
<evidence type="ECO:0000313" key="6">
    <source>
        <dbReference type="Proteomes" id="UP001206895"/>
    </source>
</evidence>
<dbReference type="InterPro" id="IPR011032">
    <property type="entry name" value="GroES-like_sf"/>
</dbReference>
<feature type="domain" description="Alcohol dehydrogenase-like N-terminal" evidence="4">
    <location>
        <begin position="75"/>
        <end position="167"/>
    </location>
</feature>
<gene>
    <name evidence="5" type="ORF">LX13_003948</name>
</gene>
<dbReference type="PANTHER" id="PTHR42813">
    <property type="entry name" value="ZINC-TYPE ALCOHOL DEHYDROGENASE-LIKE"/>
    <property type="match status" value="1"/>
</dbReference>
<keyword evidence="6" id="KW-1185">Reference proteome</keyword>
<evidence type="ECO:0000256" key="1">
    <source>
        <dbReference type="ARBA" id="ARBA00001947"/>
    </source>
</evidence>
<dbReference type="SUPFAM" id="SSF51735">
    <property type="entry name" value="NAD(P)-binding Rossmann-fold domains"/>
    <property type="match status" value="1"/>
</dbReference>
<keyword evidence="3" id="KW-0862">Zinc</keyword>
<dbReference type="SUPFAM" id="SSF50129">
    <property type="entry name" value="GroES-like"/>
    <property type="match status" value="1"/>
</dbReference>
<accession>A0ABT1HJK1</accession>
<organism evidence="5 6">
    <name type="scientific">Williamsia maris</name>
    <dbReference type="NCBI Taxonomy" id="72806"/>
    <lineage>
        <taxon>Bacteria</taxon>
        <taxon>Bacillati</taxon>
        <taxon>Actinomycetota</taxon>
        <taxon>Actinomycetes</taxon>
        <taxon>Mycobacteriales</taxon>
        <taxon>Nocardiaceae</taxon>
        <taxon>Williamsia</taxon>
    </lineage>
</organism>
<evidence type="ECO:0000259" key="4">
    <source>
        <dbReference type="Pfam" id="PF08240"/>
    </source>
</evidence>
<evidence type="ECO:0000313" key="5">
    <source>
        <dbReference type="EMBL" id="MCP2178107.1"/>
    </source>
</evidence>
<dbReference type="InterPro" id="IPR013154">
    <property type="entry name" value="ADH-like_N"/>
</dbReference>
<dbReference type="Proteomes" id="UP001206895">
    <property type="component" value="Unassembled WGS sequence"/>
</dbReference>
<dbReference type="Pfam" id="PF08240">
    <property type="entry name" value="ADH_N"/>
    <property type="match status" value="1"/>
</dbReference>
<reference evidence="5 6" key="1">
    <citation type="submission" date="2022-06" db="EMBL/GenBank/DDBJ databases">
        <title>Genomic Encyclopedia of Archaeal and Bacterial Type Strains, Phase II (KMG-II): from individual species to whole genera.</title>
        <authorList>
            <person name="Goeker M."/>
        </authorList>
    </citation>
    <scope>NUCLEOTIDE SEQUENCE [LARGE SCALE GENOMIC DNA]</scope>
    <source>
        <strain evidence="5 6">DSM 44693</strain>
    </source>
</reference>
<dbReference type="Gene3D" id="3.40.50.720">
    <property type="entry name" value="NAD(P)-binding Rossmann-like Domain"/>
    <property type="match status" value="1"/>
</dbReference>
<dbReference type="PANTHER" id="PTHR42813:SF7">
    <property type="entry name" value="ALCOHOL DEHYDROGENASE (ZN-DEPENDENT)-RELATED"/>
    <property type="match status" value="1"/>
</dbReference>
<name>A0ABT1HJK1_9NOCA</name>